<evidence type="ECO:0000256" key="3">
    <source>
        <dbReference type="ARBA" id="ARBA00022676"/>
    </source>
</evidence>
<keyword evidence="7 8" id="KW-0472">Membrane</keyword>
<evidence type="ECO:0000256" key="7">
    <source>
        <dbReference type="ARBA" id="ARBA00023136"/>
    </source>
</evidence>
<keyword evidence="4" id="KW-0808">Transferase</keyword>
<reference evidence="10" key="1">
    <citation type="journal article" date="2015" name="ISME J.">
        <title>Draft Genome Sequence of Streptomyces incarnatus NRRL8089, which Produces the Nucleoside Antibiotic Sinefungin.</title>
        <authorList>
            <person name="Oshima K."/>
            <person name="Hattori M."/>
            <person name="Shimizu H."/>
            <person name="Fukuda K."/>
            <person name="Nemoto M."/>
            <person name="Inagaki K."/>
            <person name="Tamura T."/>
        </authorList>
    </citation>
    <scope>NUCLEOTIDE SEQUENCE</scope>
    <source>
        <strain evidence="10">FACHB-1375</strain>
    </source>
</reference>
<comment type="subcellular location">
    <subcellularLocation>
        <location evidence="1">Cell membrane</location>
        <topology evidence="1">Multi-pass membrane protein</topology>
    </subcellularLocation>
</comment>
<feature type="domain" description="Glycosyltransferase RgtA/B/C/D-like" evidence="9">
    <location>
        <begin position="100"/>
        <end position="260"/>
    </location>
</feature>
<evidence type="ECO:0000256" key="6">
    <source>
        <dbReference type="ARBA" id="ARBA00022989"/>
    </source>
</evidence>
<feature type="transmembrane region" description="Helical" evidence="8">
    <location>
        <begin position="126"/>
        <end position="146"/>
    </location>
</feature>
<dbReference type="AlphaFoldDB" id="A0A926VHG6"/>
<dbReference type="EMBL" id="JACJPW010000065">
    <property type="protein sequence ID" value="MBD2183829.1"/>
    <property type="molecule type" value="Genomic_DNA"/>
</dbReference>
<protein>
    <submittedName>
        <fullName evidence="10">Glycosyltransferase family 39 protein</fullName>
    </submittedName>
</protein>
<evidence type="ECO:0000256" key="8">
    <source>
        <dbReference type="SAM" id="Phobius"/>
    </source>
</evidence>
<dbReference type="Proteomes" id="UP000641646">
    <property type="component" value="Unassembled WGS sequence"/>
</dbReference>
<comment type="caution">
    <text evidence="10">The sequence shown here is derived from an EMBL/GenBank/DDBJ whole genome shotgun (WGS) entry which is preliminary data.</text>
</comment>
<dbReference type="PANTHER" id="PTHR33908">
    <property type="entry name" value="MANNOSYLTRANSFERASE YKCB-RELATED"/>
    <property type="match status" value="1"/>
</dbReference>
<evidence type="ECO:0000256" key="5">
    <source>
        <dbReference type="ARBA" id="ARBA00022692"/>
    </source>
</evidence>
<feature type="transmembrane region" description="Helical" evidence="8">
    <location>
        <begin position="376"/>
        <end position="398"/>
    </location>
</feature>
<feature type="transmembrane region" description="Helical" evidence="8">
    <location>
        <begin position="344"/>
        <end position="364"/>
    </location>
</feature>
<sequence length="571" mass="65333">MGNKDKSSHKWIHPNGVKFLIIALLVLGVFFRFVNLDKKVYWGDEVFTSLRIAGYTLTEATQELFNNKPKTLAELHQYQQPRPDKGITDTIKSLAAEDSQHPPLYYIIAHYWEKLFGSELAVKRSLPALISLLAFPGIYFLCWELFNSPMVGWVAVTIVAVSPFHVLYAQEVREYSLWTVTILLSSWLLLRAMRLNTKFSWIIYAASLPLLLYTYLFSILIAIGQAIYVFVSEGWRWHKKQIAFLFASSFGLLTFTPWLWIVVNSLSSIQSTTSQFAEKVDLRSLLQIWSFNLSRVFIDLDSQGKVVNFGNPIAVVIRVAVILSIAILVGYSIYFICDRTPKRVWLFILTLMGVTGLALILPDLIVGGIRSGVPRYLVPCYLGIQLAVAYTIFMMCYAEIFPHTSYGNTGFDSGGIFSLGINSKKFSHLWRSIALAMLSVGVLSCTISSQAESWWNKYGSYYNPEVARIINQHKSPLVISSGYVPRVLSLSYFLQPEVKIQFIPQANISQIPPGFTEVFLYRPSAEKLKYRRWQQLNYKIETVYRSPPIYDYLEPISRHSDIWIWKLTKRS</sequence>
<keyword evidence="3" id="KW-0328">Glycosyltransferase</keyword>
<reference evidence="10" key="2">
    <citation type="submission" date="2020-08" db="EMBL/GenBank/DDBJ databases">
        <authorList>
            <person name="Chen M."/>
            <person name="Teng W."/>
            <person name="Zhao L."/>
            <person name="Hu C."/>
            <person name="Zhou Y."/>
            <person name="Han B."/>
            <person name="Song L."/>
            <person name="Shu W."/>
        </authorList>
    </citation>
    <scope>NUCLEOTIDE SEQUENCE</scope>
    <source>
        <strain evidence="10">FACHB-1375</strain>
    </source>
</reference>
<accession>A0A926VHG6</accession>
<dbReference type="InterPro" id="IPR050297">
    <property type="entry name" value="LipidA_mod_glycosyltrf_83"/>
</dbReference>
<feature type="transmembrane region" description="Helical" evidence="8">
    <location>
        <begin position="315"/>
        <end position="337"/>
    </location>
</feature>
<feature type="transmembrane region" description="Helical" evidence="8">
    <location>
        <begin position="152"/>
        <end position="168"/>
    </location>
</feature>
<dbReference type="PANTHER" id="PTHR33908:SF11">
    <property type="entry name" value="MEMBRANE PROTEIN"/>
    <property type="match status" value="1"/>
</dbReference>
<evidence type="ECO:0000256" key="1">
    <source>
        <dbReference type="ARBA" id="ARBA00004651"/>
    </source>
</evidence>
<dbReference type="GO" id="GO:0009103">
    <property type="term" value="P:lipopolysaccharide biosynthetic process"/>
    <property type="evidence" value="ECO:0007669"/>
    <property type="project" value="UniProtKB-ARBA"/>
</dbReference>
<feature type="transmembrane region" description="Helical" evidence="8">
    <location>
        <begin position="201"/>
        <end position="230"/>
    </location>
</feature>
<dbReference type="GO" id="GO:0016763">
    <property type="term" value="F:pentosyltransferase activity"/>
    <property type="evidence" value="ECO:0007669"/>
    <property type="project" value="TreeGrafter"/>
</dbReference>
<name>A0A926VHG6_9CYAN</name>
<evidence type="ECO:0000313" key="10">
    <source>
        <dbReference type="EMBL" id="MBD2183829.1"/>
    </source>
</evidence>
<gene>
    <name evidence="10" type="ORF">H6G03_22645</name>
</gene>
<dbReference type="GO" id="GO:0005886">
    <property type="term" value="C:plasma membrane"/>
    <property type="evidence" value="ECO:0007669"/>
    <property type="project" value="UniProtKB-SubCell"/>
</dbReference>
<keyword evidence="5 8" id="KW-0812">Transmembrane</keyword>
<evidence type="ECO:0000256" key="4">
    <source>
        <dbReference type="ARBA" id="ARBA00022679"/>
    </source>
</evidence>
<organism evidence="10 11">
    <name type="scientific">Aerosakkonema funiforme FACHB-1375</name>
    <dbReference type="NCBI Taxonomy" id="2949571"/>
    <lineage>
        <taxon>Bacteria</taxon>
        <taxon>Bacillati</taxon>
        <taxon>Cyanobacteriota</taxon>
        <taxon>Cyanophyceae</taxon>
        <taxon>Oscillatoriophycideae</taxon>
        <taxon>Aerosakkonematales</taxon>
        <taxon>Aerosakkonemataceae</taxon>
        <taxon>Aerosakkonema</taxon>
    </lineage>
</organism>
<feature type="transmembrane region" description="Helical" evidence="8">
    <location>
        <begin position="242"/>
        <end position="263"/>
    </location>
</feature>
<evidence type="ECO:0000259" key="9">
    <source>
        <dbReference type="Pfam" id="PF13231"/>
    </source>
</evidence>
<dbReference type="Pfam" id="PF13231">
    <property type="entry name" value="PMT_2"/>
    <property type="match status" value="1"/>
</dbReference>
<keyword evidence="6 8" id="KW-1133">Transmembrane helix</keyword>
<keyword evidence="2" id="KW-1003">Cell membrane</keyword>
<evidence type="ECO:0000313" key="11">
    <source>
        <dbReference type="Proteomes" id="UP000641646"/>
    </source>
</evidence>
<dbReference type="InterPro" id="IPR038731">
    <property type="entry name" value="RgtA/B/C-like"/>
</dbReference>
<evidence type="ECO:0000256" key="2">
    <source>
        <dbReference type="ARBA" id="ARBA00022475"/>
    </source>
</evidence>
<keyword evidence="11" id="KW-1185">Reference proteome</keyword>
<feature type="transmembrane region" description="Helical" evidence="8">
    <location>
        <begin position="16"/>
        <end position="34"/>
    </location>
</feature>
<feature type="transmembrane region" description="Helical" evidence="8">
    <location>
        <begin position="175"/>
        <end position="195"/>
    </location>
</feature>
<proteinExistence type="predicted"/>